<feature type="transmembrane region" description="Helical" evidence="2">
    <location>
        <begin position="222"/>
        <end position="247"/>
    </location>
</feature>
<evidence type="ECO:0000256" key="1">
    <source>
        <dbReference type="SAM" id="MobiDB-lite"/>
    </source>
</evidence>
<keyword evidence="5" id="KW-1185">Reference proteome</keyword>
<evidence type="ECO:0000313" key="4">
    <source>
        <dbReference type="EMBL" id="KAF8486418.1"/>
    </source>
</evidence>
<feature type="region of interest" description="Disordered" evidence="1">
    <location>
        <begin position="732"/>
        <end position="777"/>
    </location>
</feature>
<protein>
    <recommendedName>
        <fullName evidence="3">DUF6535 domain-containing protein</fullName>
    </recommendedName>
</protein>
<keyword evidence="2" id="KW-0812">Transmembrane</keyword>
<sequence>MAAPVLPHQQQSFPNNMQPIGPFPVIPEKTTYSDSSGAIFSMYIGRAQKFDEENAENWKGGAEGILVFTGLFASTVAQFISSSFQSLQQDPNAITQSLLSQISQQLPGLPNSTTTTFVNADSFKPPASAVFVNTVWIISLVLSLTCALMATLLQQWARRYLQLTQRNHPPHVRAHIREYLALGADRFRISALVEALPALLLISVLLFFSGLVVYAFRVNNIVAFITLAIVAFFSLWYIALTMVPLAFHDCPYQTPLSTLFWFCAQVIPLFVFSVTHHVAKFFCYRLGVVKTEVVERFRNRQIDKKETFSQGMISMLEGSAKRFSPDIYRSALSRTLNLLDEDHELEEFVAGIPGLSESGALRTFDPQYPNDGSRVVLAALPGPTTFHDQLPWSIVQLSHRAVTSGLSEFIRRRRTRACLKALYYIPGAIRDVLAPYASRTYYCLEILPLLNSPESLGLIEELWDSADDDIALSVRCVAATISAFFITPPDGVLDKFLPPGVQFIGREEPGSYFLSRQLHMDGNSAHHSDSAHHGDSARLQNIVVFLEDIKATVSSMDVVLWMRPDPGGSLLDDVRAEGRTLRESRHAAEYRSGIFKPHGNRTSMAFVPAVQRDLLALTLEILTRDSVTGAAQVQRDAFRKVFSELDTSVNIKHAEGHIMETAKMVVDTLRPVAETLRRIDSTLQRELEPYNQFHLAPSGAASTTGQGVGVEAEQELHAGDGEVTPDRLRLTSSGAVSSAPTRLTTGTSPTSPIETSYPSHPSTSASDRGARDPTARV</sequence>
<dbReference type="OrthoDB" id="3262295at2759"/>
<dbReference type="Pfam" id="PF20153">
    <property type="entry name" value="DUF6535"/>
    <property type="match status" value="1"/>
</dbReference>
<reference evidence="4" key="2">
    <citation type="journal article" date="2020" name="Nat. Commun.">
        <title>Large-scale genome sequencing of mycorrhizal fungi provides insights into the early evolution of symbiotic traits.</title>
        <authorList>
            <person name="Miyauchi S."/>
            <person name="Kiss E."/>
            <person name="Kuo A."/>
            <person name="Drula E."/>
            <person name="Kohler A."/>
            <person name="Sanchez-Garcia M."/>
            <person name="Morin E."/>
            <person name="Andreopoulos B."/>
            <person name="Barry K.W."/>
            <person name="Bonito G."/>
            <person name="Buee M."/>
            <person name="Carver A."/>
            <person name="Chen C."/>
            <person name="Cichocki N."/>
            <person name="Clum A."/>
            <person name="Culley D."/>
            <person name="Crous P.W."/>
            <person name="Fauchery L."/>
            <person name="Girlanda M."/>
            <person name="Hayes R.D."/>
            <person name="Keri Z."/>
            <person name="LaButti K."/>
            <person name="Lipzen A."/>
            <person name="Lombard V."/>
            <person name="Magnuson J."/>
            <person name="Maillard F."/>
            <person name="Murat C."/>
            <person name="Nolan M."/>
            <person name="Ohm R.A."/>
            <person name="Pangilinan J."/>
            <person name="Pereira M.F."/>
            <person name="Perotto S."/>
            <person name="Peter M."/>
            <person name="Pfister S."/>
            <person name="Riley R."/>
            <person name="Sitrit Y."/>
            <person name="Stielow J.B."/>
            <person name="Szollosi G."/>
            <person name="Zifcakova L."/>
            <person name="Stursova M."/>
            <person name="Spatafora J.W."/>
            <person name="Tedersoo L."/>
            <person name="Vaario L.M."/>
            <person name="Yamada A."/>
            <person name="Yan M."/>
            <person name="Wang P."/>
            <person name="Xu J."/>
            <person name="Bruns T."/>
            <person name="Baldrian P."/>
            <person name="Vilgalys R."/>
            <person name="Dunand C."/>
            <person name="Henrissat B."/>
            <person name="Grigoriev I.V."/>
            <person name="Hibbett D."/>
            <person name="Nagy L.G."/>
            <person name="Martin F.M."/>
        </authorList>
    </citation>
    <scope>NUCLEOTIDE SEQUENCE</scope>
    <source>
        <strain evidence="4">Prilba</strain>
    </source>
</reference>
<accession>A0A9P5N530</accession>
<dbReference type="EMBL" id="WHVB01000002">
    <property type="protein sequence ID" value="KAF8486418.1"/>
    <property type="molecule type" value="Genomic_DNA"/>
</dbReference>
<dbReference type="AlphaFoldDB" id="A0A9P5N530"/>
<keyword evidence="2" id="KW-0472">Membrane</keyword>
<evidence type="ECO:0000313" key="5">
    <source>
        <dbReference type="Proteomes" id="UP000759537"/>
    </source>
</evidence>
<proteinExistence type="predicted"/>
<comment type="caution">
    <text evidence="4">The sequence shown here is derived from an EMBL/GenBank/DDBJ whole genome shotgun (WGS) entry which is preliminary data.</text>
</comment>
<feature type="compositionally biased region" description="Basic and acidic residues" evidence="1">
    <location>
        <begin position="768"/>
        <end position="777"/>
    </location>
</feature>
<feature type="transmembrane region" description="Helical" evidence="2">
    <location>
        <begin position="195"/>
        <end position="216"/>
    </location>
</feature>
<dbReference type="InterPro" id="IPR045338">
    <property type="entry name" value="DUF6535"/>
</dbReference>
<evidence type="ECO:0000259" key="3">
    <source>
        <dbReference type="Pfam" id="PF20153"/>
    </source>
</evidence>
<feature type="transmembrane region" description="Helical" evidence="2">
    <location>
        <begin position="130"/>
        <end position="153"/>
    </location>
</feature>
<feature type="domain" description="DUF6535" evidence="3">
    <location>
        <begin position="42"/>
        <end position="216"/>
    </location>
</feature>
<name>A0A9P5N530_9AGAM</name>
<evidence type="ECO:0000256" key="2">
    <source>
        <dbReference type="SAM" id="Phobius"/>
    </source>
</evidence>
<organism evidence="4 5">
    <name type="scientific">Russula ochroleuca</name>
    <dbReference type="NCBI Taxonomy" id="152965"/>
    <lineage>
        <taxon>Eukaryota</taxon>
        <taxon>Fungi</taxon>
        <taxon>Dikarya</taxon>
        <taxon>Basidiomycota</taxon>
        <taxon>Agaricomycotina</taxon>
        <taxon>Agaricomycetes</taxon>
        <taxon>Russulales</taxon>
        <taxon>Russulaceae</taxon>
        <taxon>Russula</taxon>
    </lineage>
</organism>
<feature type="compositionally biased region" description="Polar residues" evidence="1">
    <location>
        <begin position="732"/>
        <end position="766"/>
    </location>
</feature>
<reference evidence="4" key="1">
    <citation type="submission" date="2019-10" db="EMBL/GenBank/DDBJ databases">
        <authorList>
            <consortium name="DOE Joint Genome Institute"/>
            <person name="Kuo A."/>
            <person name="Miyauchi S."/>
            <person name="Kiss E."/>
            <person name="Drula E."/>
            <person name="Kohler A."/>
            <person name="Sanchez-Garcia M."/>
            <person name="Andreopoulos B."/>
            <person name="Barry K.W."/>
            <person name="Bonito G."/>
            <person name="Buee M."/>
            <person name="Carver A."/>
            <person name="Chen C."/>
            <person name="Cichocki N."/>
            <person name="Clum A."/>
            <person name="Culley D."/>
            <person name="Crous P.W."/>
            <person name="Fauchery L."/>
            <person name="Girlanda M."/>
            <person name="Hayes R."/>
            <person name="Keri Z."/>
            <person name="LaButti K."/>
            <person name="Lipzen A."/>
            <person name="Lombard V."/>
            <person name="Magnuson J."/>
            <person name="Maillard F."/>
            <person name="Morin E."/>
            <person name="Murat C."/>
            <person name="Nolan M."/>
            <person name="Ohm R."/>
            <person name="Pangilinan J."/>
            <person name="Pereira M."/>
            <person name="Perotto S."/>
            <person name="Peter M."/>
            <person name="Riley R."/>
            <person name="Sitrit Y."/>
            <person name="Stielow B."/>
            <person name="Szollosi G."/>
            <person name="Zifcakova L."/>
            <person name="Stursova M."/>
            <person name="Spatafora J.W."/>
            <person name="Tedersoo L."/>
            <person name="Vaario L.-M."/>
            <person name="Yamada A."/>
            <person name="Yan M."/>
            <person name="Wang P."/>
            <person name="Xu J."/>
            <person name="Bruns T."/>
            <person name="Baldrian P."/>
            <person name="Vilgalys R."/>
            <person name="Henrissat B."/>
            <person name="Grigoriev I.V."/>
            <person name="Hibbett D."/>
            <person name="Nagy L.G."/>
            <person name="Martin F.M."/>
        </authorList>
    </citation>
    <scope>NUCLEOTIDE SEQUENCE</scope>
    <source>
        <strain evidence="4">Prilba</strain>
    </source>
</reference>
<gene>
    <name evidence="4" type="ORF">DFH94DRAFT_183758</name>
</gene>
<feature type="transmembrane region" description="Helical" evidence="2">
    <location>
        <begin position="259"/>
        <end position="279"/>
    </location>
</feature>
<dbReference type="Proteomes" id="UP000759537">
    <property type="component" value="Unassembled WGS sequence"/>
</dbReference>
<keyword evidence="2" id="KW-1133">Transmembrane helix</keyword>